<evidence type="ECO:0008006" key="4">
    <source>
        <dbReference type="Google" id="ProtNLM"/>
    </source>
</evidence>
<dbReference type="AlphaFoldDB" id="A0A7J7CYF4"/>
<evidence type="ECO:0000313" key="2">
    <source>
        <dbReference type="EMBL" id="KAF5738906.1"/>
    </source>
</evidence>
<proteinExistence type="predicted"/>
<evidence type="ECO:0000313" key="3">
    <source>
        <dbReference type="Proteomes" id="UP000593562"/>
    </source>
</evidence>
<dbReference type="PANTHER" id="PTHR33592">
    <property type="entry name" value="TRANSMEMBRANE PROTEIN"/>
    <property type="match status" value="1"/>
</dbReference>
<name>A0A7J7CYF4_TRIWF</name>
<evidence type="ECO:0000256" key="1">
    <source>
        <dbReference type="SAM" id="SignalP"/>
    </source>
</evidence>
<feature type="chain" id="PRO_5029471541" description="Rapid ALkalinization Factor" evidence="1">
    <location>
        <begin position="31"/>
        <end position="101"/>
    </location>
</feature>
<reference evidence="2 3" key="1">
    <citation type="journal article" date="2020" name="Nat. Commun.">
        <title>Genome of Tripterygium wilfordii and identification of cytochrome P450 involved in triptolide biosynthesis.</title>
        <authorList>
            <person name="Tu L."/>
            <person name="Su P."/>
            <person name="Zhang Z."/>
            <person name="Gao L."/>
            <person name="Wang J."/>
            <person name="Hu T."/>
            <person name="Zhou J."/>
            <person name="Zhang Y."/>
            <person name="Zhao Y."/>
            <person name="Liu Y."/>
            <person name="Song Y."/>
            <person name="Tong Y."/>
            <person name="Lu Y."/>
            <person name="Yang J."/>
            <person name="Xu C."/>
            <person name="Jia M."/>
            <person name="Peters R.J."/>
            <person name="Huang L."/>
            <person name="Gao W."/>
        </authorList>
    </citation>
    <scope>NUCLEOTIDE SEQUENCE [LARGE SCALE GENOMIC DNA]</scope>
    <source>
        <strain evidence="3">cv. XIE 37</strain>
        <tissue evidence="2">Leaf</tissue>
    </source>
</reference>
<feature type="signal peptide" evidence="1">
    <location>
        <begin position="1"/>
        <end position="30"/>
    </location>
</feature>
<accession>A0A7J7CYF4</accession>
<dbReference type="PANTHER" id="PTHR33592:SF5">
    <property type="entry name" value="TRANSMEMBRANE PROTEIN"/>
    <property type="match status" value="1"/>
</dbReference>
<protein>
    <recommendedName>
        <fullName evidence="4">Rapid ALkalinization Factor</fullName>
    </recommendedName>
</protein>
<dbReference type="EMBL" id="JAAARO010000012">
    <property type="protein sequence ID" value="KAF5738906.1"/>
    <property type="molecule type" value="Genomic_DNA"/>
</dbReference>
<keyword evidence="3" id="KW-1185">Reference proteome</keyword>
<sequence>MMQHRSVVILVIIPLMILQILLMQPNEAQASRVLDQDNVLMLQSLQRGPVRPSGPNGCTYIPGRGGAPCTSQRGFAGRAVAAPNAYPDNLMVPFGVAANQK</sequence>
<dbReference type="InParanoid" id="A0A7J7CYF4"/>
<gene>
    <name evidence="2" type="ORF">HS088_TW12G00102</name>
</gene>
<keyword evidence="1" id="KW-0732">Signal</keyword>
<organism evidence="2 3">
    <name type="scientific">Tripterygium wilfordii</name>
    <name type="common">Thunder God vine</name>
    <dbReference type="NCBI Taxonomy" id="458696"/>
    <lineage>
        <taxon>Eukaryota</taxon>
        <taxon>Viridiplantae</taxon>
        <taxon>Streptophyta</taxon>
        <taxon>Embryophyta</taxon>
        <taxon>Tracheophyta</taxon>
        <taxon>Spermatophyta</taxon>
        <taxon>Magnoliopsida</taxon>
        <taxon>eudicotyledons</taxon>
        <taxon>Gunneridae</taxon>
        <taxon>Pentapetalae</taxon>
        <taxon>rosids</taxon>
        <taxon>fabids</taxon>
        <taxon>Celastrales</taxon>
        <taxon>Celastraceae</taxon>
        <taxon>Tripterygium</taxon>
    </lineage>
</organism>
<dbReference type="OrthoDB" id="1735091at2759"/>
<comment type="caution">
    <text evidence="2">The sequence shown here is derived from an EMBL/GenBank/DDBJ whole genome shotgun (WGS) entry which is preliminary data.</text>
</comment>
<dbReference type="Proteomes" id="UP000593562">
    <property type="component" value="Unassembled WGS sequence"/>
</dbReference>